<feature type="transmembrane region" description="Helical" evidence="7">
    <location>
        <begin position="6"/>
        <end position="24"/>
    </location>
</feature>
<evidence type="ECO:0000313" key="9">
    <source>
        <dbReference type="EMBL" id="NJP38123.1"/>
    </source>
</evidence>
<feature type="transmembrane region" description="Helical" evidence="7">
    <location>
        <begin position="177"/>
        <end position="200"/>
    </location>
</feature>
<evidence type="ECO:0000256" key="5">
    <source>
        <dbReference type="ARBA" id="ARBA00022989"/>
    </source>
</evidence>
<gene>
    <name evidence="9" type="ORF">HCN83_11065</name>
</gene>
<protein>
    <submittedName>
        <fullName evidence="9">SLC13/DASS family transporter</fullName>
    </submittedName>
</protein>
<evidence type="ECO:0000256" key="6">
    <source>
        <dbReference type="ARBA" id="ARBA00023136"/>
    </source>
</evidence>
<dbReference type="PANTHER" id="PTHR43652:SF2">
    <property type="entry name" value="BASIC AMINO ACID ANTIPORTER YFCC-RELATED"/>
    <property type="match status" value="1"/>
</dbReference>
<dbReference type="GO" id="GO:0005886">
    <property type="term" value="C:plasma membrane"/>
    <property type="evidence" value="ECO:0007669"/>
    <property type="project" value="TreeGrafter"/>
</dbReference>
<dbReference type="Proteomes" id="UP000752012">
    <property type="component" value="Unassembled WGS sequence"/>
</dbReference>
<evidence type="ECO:0000256" key="4">
    <source>
        <dbReference type="ARBA" id="ARBA00022737"/>
    </source>
</evidence>
<feature type="transmembrane region" description="Helical" evidence="7">
    <location>
        <begin position="267"/>
        <end position="286"/>
    </location>
</feature>
<feature type="transmembrane region" description="Helical" evidence="7">
    <location>
        <begin position="222"/>
        <end position="255"/>
    </location>
</feature>
<dbReference type="EMBL" id="JAATHJ010000016">
    <property type="protein sequence ID" value="NJP38123.1"/>
    <property type="molecule type" value="Genomic_DNA"/>
</dbReference>
<dbReference type="InterPro" id="IPR004680">
    <property type="entry name" value="Cit_transptr-like_dom"/>
</dbReference>
<dbReference type="RefSeq" id="WP_168007307.1">
    <property type="nucleotide sequence ID" value="NZ_JAATHJ010000016.1"/>
</dbReference>
<feature type="transmembrane region" description="Helical" evidence="7">
    <location>
        <begin position="351"/>
        <end position="371"/>
    </location>
</feature>
<dbReference type="InterPro" id="IPR051679">
    <property type="entry name" value="DASS-Related_Transporters"/>
</dbReference>
<evidence type="ECO:0000256" key="3">
    <source>
        <dbReference type="ARBA" id="ARBA00022692"/>
    </source>
</evidence>
<keyword evidence="5 7" id="KW-1133">Transmembrane helix</keyword>
<feature type="transmembrane region" description="Helical" evidence="7">
    <location>
        <begin position="56"/>
        <end position="76"/>
    </location>
</feature>
<evidence type="ECO:0000256" key="1">
    <source>
        <dbReference type="ARBA" id="ARBA00004141"/>
    </source>
</evidence>
<dbReference type="AlphaFoldDB" id="A0A969TTX5"/>
<evidence type="ECO:0000256" key="7">
    <source>
        <dbReference type="SAM" id="Phobius"/>
    </source>
</evidence>
<keyword evidence="4" id="KW-0677">Repeat</keyword>
<organism evidence="9 10">
    <name type="scientific">Alkalicoccus luteus</name>
    <dbReference type="NCBI Taxonomy" id="1237094"/>
    <lineage>
        <taxon>Bacteria</taxon>
        <taxon>Bacillati</taxon>
        <taxon>Bacillota</taxon>
        <taxon>Bacilli</taxon>
        <taxon>Bacillales</taxon>
        <taxon>Bacillaceae</taxon>
        <taxon>Alkalicoccus</taxon>
    </lineage>
</organism>
<feature type="transmembrane region" description="Helical" evidence="7">
    <location>
        <begin position="298"/>
        <end position="318"/>
    </location>
</feature>
<feature type="transmembrane region" description="Helical" evidence="7">
    <location>
        <begin position="141"/>
        <end position="165"/>
    </location>
</feature>
<dbReference type="CDD" id="cd01115">
    <property type="entry name" value="SLC13_permease"/>
    <property type="match status" value="1"/>
</dbReference>
<dbReference type="GO" id="GO:0055085">
    <property type="term" value="P:transmembrane transport"/>
    <property type="evidence" value="ECO:0007669"/>
    <property type="project" value="InterPro"/>
</dbReference>
<reference evidence="9 10" key="1">
    <citation type="submission" date="2020-03" db="EMBL/GenBank/DDBJ databases">
        <title>Assessment of the enzymatic potential of alkaline-tolerant lipase obtained from Bacillus luteus H11 (technogenic soil) for the bioremediation of saline soils contaminated with petroleum substances.</title>
        <authorList>
            <person name="Kalwasinska A."/>
        </authorList>
    </citation>
    <scope>NUCLEOTIDE SEQUENCE [LARGE SCALE GENOMIC DNA]</scope>
    <source>
        <strain evidence="9 10">H11</strain>
    </source>
</reference>
<keyword evidence="6 7" id="KW-0472">Membrane</keyword>
<feature type="transmembrane region" description="Helical" evidence="7">
    <location>
        <begin position="97"/>
        <end position="121"/>
    </location>
</feature>
<comment type="subcellular location">
    <subcellularLocation>
        <location evidence="1">Membrane</location>
        <topology evidence="1">Multi-pass membrane protein</topology>
    </subcellularLocation>
</comment>
<keyword evidence="2" id="KW-0813">Transport</keyword>
<evidence type="ECO:0000259" key="8">
    <source>
        <dbReference type="Pfam" id="PF03600"/>
    </source>
</evidence>
<accession>A0A969TTX5</accession>
<dbReference type="InterPro" id="IPR031312">
    <property type="entry name" value="Na/sul_symport_CS"/>
</dbReference>
<dbReference type="Pfam" id="PF03600">
    <property type="entry name" value="CitMHS"/>
    <property type="match status" value="1"/>
</dbReference>
<dbReference type="PROSITE" id="PS01271">
    <property type="entry name" value="NA_SULFATE"/>
    <property type="match status" value="1"/>
</dbReference>
<comment type="caution">
    <text evidence="9">The sequence shown here is derived from an EMBL/GenBank/DDBJ whole genome shotgun (WGS) entry which is preliminary data.</text>
</comment>
<feature type="domain" description="Citrate transporter-like" evidence="8">
    <location>
        <begin position="17"/>
        <end position="347"/>
    </location>
</feature>
<name>A0A969TTX5_9BACI</name>
<dbReference type="PANTHER" id="PTHR43652">
    <property type="entry name" value="BASIC AMINO ACID ANTIPORTER YFCC-RELATED"/>
    <property type="match status" value="1"/>
</dbReference>
<feature type="transmembrane region" description="Helical" evidence="7">
    <location>
        <begin position="29"/>
        <end position="50"/>
    </location>
</feature>
<feature type="transmembrane region" description="Helical" evidence="7">
    <location>
        <begin position="391"/>
        <end position="412"/>
    </location>
</feature>
<keyword evidence="10" id="KW-1185">Reference proteome</keyword>
<evidence type="ECO:0000313" key="10">
    <source>
        <dbReference type="Proteomes" id="UP000752012"/>
    </source>
</evidence>
<proteinExistence type="predicted"/>
<evidence type="ECO:0000256" key="2">
    <source>
        <dbReference type="ARBA" id="ARBA00022448"/>
    </source>
</evidence>
<keyword evidence="3 7" id="KW-0812">Transmembrane</keyword>
<sequence length="415" mass="44242">MTVEIGFVLIVISVMVALLITEWLRADMILLAALLVLWIGGAIDTSQAVSGLTNEGMWTVALLFLVAGAVQSHPSLKRLIFSGLGNGKRKRRSLLSMMFPIAGMSAFLNNTPIVAIFSPMIQRWCEQRQISPSKFLMPLSFAAIFGGTITLIGTSTNLLIHGLMLDRGMSGFSMFQLAAVGVPAAVFGILYMVTIGYRIMPNHEPQQPDPKPPPVIEGKGGILPLIVLAVMVGAAALELLSMFEAAFGAVIVLLAGRILPLKGLHRFIRVDVLLVIIYAIGIGTAVEQSGTAVWLAEHLVAVSAGLGVMGVLAAVYLMTSIFTEFITNNAAAVVMFPIAVAAALQSGQDPAGFLTAVAIAASASFATPVGYQTNLIVFRPGGYRFMDFVRVGMPLNLLYFIVTMIVVSAIWIDFS</sequence>
<feature type="transmembrane region" description="Helical" evidence="7">
    <location>
        <begin position="325"/>
        <end position="345"/>
    </location>
</feature>